<dbReference type="RefSeq" id="WP_041064253.1">
    <property type="nucleotide sequence ID" value="NZ_JXAL01000022.1"/>
</dbReference>
<dbReference type="InterPro" id="IPR003362">
    <property type="entry name" value="Bact_transf"/>
</dbReference>
<keyword evidence="2" id="KW-1133">Transmembrane helix</keyword>
<keyword evidence="5" id="KW-1185">Reference proteome</keyword>
<dbReference type="PANTHER" id="PTHR30576:SF8">
    <property type="entry name" value="UNDECAPRENYL-PHOSPHATE GALACTOSE PHOSPHOTRANSFERASE"/>
    <property type="match status" value="1"/>
</dbReference>
<keyword evidence="2" id="KW-0812">Transmembrane</keyword>
<dbReference type="GO" id="GO:0016740">
    <property type="term" value="F:transferase activity"/>
    <property type="evidence" value="ECO:0007669"/>
    <property type="project" value="UniProtKB-KW"/>
</dbReference>
<reference evidence="4 5" key="1">
    <citation type="submission" date="2014-12" db="EMBL/GenBank/DDBJ databases">
        <title>Draft genome sequence of Cohnella kolymensis strain B-2846.</title>
        <authorList>
            <person name="Karlyshev A.V."/>
            <person name="Kudryashova E.B."/>
        </authorList>
    </citation>
    <scope>NUCLEOTIDE SEQUENCE [LARGE SCALE GENOMIC DNA]</scope>
    <source>
        <strain evidence="4 5">VKM B-2846</strain>
    </source>
</reference>
<gene>
    <name evidence="4" type="ORF">SD71_13945</name>
</gene>
<keyword evidence="2" id="KW-0472">Membrane</keyword>
<dbReference type="Proteomes" id="UP000054526">
    <property type="component" value="Unassembled WGS sequence"/>
</dbReference>
<evidence type="ECO:0000256" key="2">
    <source>
        <dbReference type="SAM" id="Phobius"/>
    </source>
</evidence>
<dbReference type="PANTHER" id="PTHR30576">
    <property type="entry name" value="COLANIC BIOSYNTHESIS UDP-GLUCOSE LIPID CARRIER TRANSFERASE"/>
    <property type="match status" value="1"/>
</dbReference>
<proteinExistence type="inferred from homology"/>
<feature type="transmembrane region" description="Helical" evidence="2">
    <location>
        <begin position="7"/>
        <end position="28"/>
    </location>
</feature>
<protein>
    <submittedName>
        <fullName evidence="4">Sugar transferase</fullName>
    </submittedName>
</protein>
<dbReference type="EMBL" id="JXAL01000022">
    <property type="protein sequence ID" value="KIL35404.1"/>
    <property type="molecule type" value="Genomic_DNA"/>
</dbReference>
<evidence type="ECO:0000256" key="1">
    <source>
        <dbReference type="ARBA" id="ARBA00006464"/>
    </source>
</evidence>
<evidence type="ECO:0000313" key="5">
    <source>
        <dbReference type="Proteomes" id="UP000054526"/>
    </source>
</evidence>
<evidence type="ECO:0000259" key="3">
    <source>
        <dbReference type="Pfam" id="PF02397"/>
    </source>
</evidence>
<keyword evidence="4" id="KW-0808">Transferase</keyword>
<accession>A0ABR5A2Z5</accession>
<organism evidence="4 5">
    <name type="scientific">Cohnella kolymensis</name>
    <dbReference type="NCBI Taxonomy" id="1590652"/>
    <lineage>
        <taxon>Bacteria</taxon>
        <taxon>Bacillati</taxon>
        <taxon>Bacillota</taxon>
        <taxon>Bacilli</taxon>
        <taxon>Bacillales</taxon>
        <taxon>Paenibacillaceae</taxon>
        <taxon>Cohnella</taxon>
    </lineage>
</organism>
<evidence type="ECO:0000313" key="4">
    <source>
        <dbReference type="EMBL" id="KIL35404.1"/>
    </source>
</evidence>
<dbReference type="Pfam" id="PF02397">
    <property type="entry name" value="Bac_transf"/>
    <property type="match status" value="1"/>
</dbReference>
<name>A0ABR5A2Z5_9BACL</name>
<feature type="domain" description="Bacterial sugar transferase" evidence="3">
    <location>
        <begin position="2"/>
        <end position="176"/>
    </location>
</feature>
<comment type="similarity">
    <text evidence="1">Belongs to the bacterial sugar transferase family.</text>
</comment>
<comment type="caution">
    <text evidence="4">The sequence shown here is derived from an EMBL/GenBank/DDBJ whole genome shotgun (WGS) entry which is preliminary data.</text>
</comment>
<sequence>MKRIFDGIFAAFGLIFFGLIIFATALLVRLKLGNPVFFKQLRPGLHGRPFMLYKFRTMTDLKDDHGELLPDGLRLTSFGRWLRKLSLDELPQLYNVLKGDMSFVGPRPLLMEYLPLYSEEQAKRHKVRPGITGLAQVRGRNAISWQEKLDLDIWYIENRTFFLDMKILLLTVIKVFRSEGISQAGHETMERFTGLHT</sequence>